<name>A0A9D4XQJ0_PEA</name>
<feature type="transmembrane region" description="Helical" evidence="10">
    <location>
        <begin position="43"/>
        <end position="68"/>
    </location>
</feature>
<keyword evidence="9" id="KW-0604">Photosystem II</keyword>
<dbReference type="InterPro" id="IPR036001">
    <property type="entry name" value="PS_II_antenna-like_sf"/>
</dbReference>
<dbReference type="SUPFAM" id="SSF161077">
    <property type="entry name" value="Photosystem II antenna protein-like"/>
    <property type="match status" value="1"/>
</dbReference>
<keyword evidence="2" id="KW-0148">Chlorophyll</keyword>
<keyword evidence="8 10" id="KW-0472">Membrane</keyword>
<evidence type="ECO:0000313" key="12">
    <source>
        <dbReference type="Proteomes" id="UP001058974"/>
    </source>
</evidence>
<evidence type="ECO:0000313" key="11">
    <source>
        <dbReference type="EMBL" id="KAI5424294.1"/>
    </source>
</evidence>
<comment type="subcellular location">
    <subcellularLocation>
        <location evidence="1">Membrane</location>
        <topology evidence="1">Multi-pass membrane protein</topology>
    </subcellularLocation>
</comment>
<accession>A0A9D4XQJ0</accession>
<keyword evidence="4" id="KW-0934">Plastid</keyword>
<evidence type="ECO:0000256" key="6">
    <source>
        <dbReference type="ARBA" id="ARBA00022989"/>
    </source>
</evidence>
<keyword evidence="3" id="KW-0602">Photosynthesis</keyword>
<evidence type="ECO:0000256" key="3">
    <source>
        <dbReference type="ARBA" id="ARBA00022531"/>
    </source>
</evidence>
<dbReference type="InterPro" id="IPR000932">
    <property type="entry name" value="PS_antenna-like"/>
</dbReference>
<dbReference type="EMBL" id="JAMSHJ010000003">
    <property type="protein sequence ID" value="KAI5424294.1"/>
    <property type="molecule type" value="Genomic_DNA"/>
</dbReference>
<evidence type="ECO:0000256" key="2">
    <source>
        <dbReference type="ARBA" id="ARBA00022494"/>
    </source>
</evidence>
<proteinExistence type="predicted"/>
<keyword evidence="6 10" id="KW-1133">Transmembrane helix</keyword>
<keyword evidence="7" id="KW-0157">Chromophore</keyword>
<organism evidence="11 12">
    <name type="scientific">Pisum sativum</name>
    <name type="common">Garden pea</name>
    <name type="synonym">Lathyrus oleraceus</name>
    <dbReference type="NCBI Taxonomy" id="3888"/>
    <lineage>
        <taxon>Eukaryota</taxon>
        <taxon>Viridiplantae</taxon>
        <taxon>Streptophyta</taxon>
        <taxon>Embryophyta</taxon>
        <taxon>Tracheophyta</taxon>
        <taxon>Spermatophyta</taxon>
        <taxon>Magnoliopsida</taxon>
        <taxon>eudicotyledons</taxon>
        <taxon>Gunneridae</taxon>
        <taxon>Pentapetalae</taxon>
        <taxon>rosids</taxon>
        <taxon>fabids</taxon>
        <taxon>Fabales</taxon>
        <taxon>Fabaceae</taxon>
        <taxon>Papilionoideae</taxon>
        <taxon>50 kb inversion clade</taxon>
        <taxon>NPAAA clade</taxon>
        <taxon>Hologalegina</taxon>
        <taxon>IRL clade</taxon>
        <taxon>Fabeae</taxon>
        <taxon>Lathyrus</taxon>
    </lineage>
</organism>
<comment type="caution">
    <text evidence="11">The sequence shown here is derived from an EMBL/GenBank/DDBJ whole genome shotgun (WGS) entry which is preliminary data.</text>
</comment>
<evidence type="ECO:0000256" key="9">
    <source>
        <dbReference type="ARBA" id="ARBA00023276"/>
    </source>
</evidence>
<evidence type="ECO:0000256" key="7">
    <source>
        <dbReference type="ARBA" id="ARBA00022991"/>
    </source>
</evidence>
<dbReference type="Pfam" id="PF00421">
    <property type="entry name" value="PSII"/>
    <property type="match status" value="2"/>
</dbReference>
<keyword evidence="5 10" id="KW-0812">Transmembrane</keyword>
<evidence type="ECO:0000256" key="8">
    <source>
        <dbReference type="ARBA" id="ARBA00023136"/>
    </source>
</evidence>
<evidence type="ECO:0000256" key="5">
    <source>
        <dbReference type="ARBA" id="ARBA00022692"/>
    </source>
</evidence>
<evidence type="ECO:0008006" key="13">
    <source>
        <dbReference type="Google" id="ProtNLM"/>
    </source>
</evidence>
<sequence length="192" mass="21291">MFGPGIWVFDPYRLTGRVQSVNPAWGVDGLDPFIPGGITSHHIAVGTFGILAGLFHIAVGTLGILAFYDYIRNNPEKWGLFRADSMDNGDGIMVDVPFLRAKLKYSVEQVGVIVEFYGSELHGVSYSDPAIVKKYARHAQLGEIFELDRATLKSDGVFRSSPRGWFNFGHASFALLFFFGHIRHGHIDIKSS</sequence>
<dbReference type="GO" id="GO:0009523">
    <property type="term" value="C:photosystem II"/>
    <property type="evidence" value="ECO:0007669"/>
    <property type="project" value="UniProtKB-KW"/>
</dbReference>
<evidence type="ECO:0000256" key="10">
    <source>
        <dbReference type="SAM" id="Phobius"/>
    </source>
</evidence>
<dbReference type="GO" id="GO:0009767">
    <property type="term" value="P:photosynthetic electron transport chain"/>
    <property type="evidence" value="ECO:0007669"/>
    <property type="project" value="InterPro"/>
</dbReference>
<protein>
    <recommendedName>
        <fullName evidence="13">Photosystem II CP47 reaction center protein</fullName>
    </recommendedName>
</protein>
<gene>
    <name evidence="11" type="ORF">KIW84_030475</name>
</gene>
<reference evidence="11 12" key="1">
    <citation type="journal article" date="2022" name="Nat. Genet.">
        <title>Improved pea reference genome and pan-genome highlight genomic features and evolutionary characteristics.</title>
        <authorList>
            <person name="Yang T."/>
            <person name="Liu R."/>
            <person name="Luo Y."/>
            <person name="Hu S."/>
            <person name="Wang D."/>
            <person name="Wang C."/>
            <person name="Pandey M.K."/>
            <person name="Ge S."/>
            <person name="Xu Q."/>
            <person name="Li N."/>
            <person name="Li G."/>
            <person name="Huang Y."/>
            <person name="Saxena R.K."/>
            <person name="Ji Y."/>
            <person name="Li M."/>
            <person name="Yan X."/>
            <person name="He Y."/>
            <person name="Liu Y."/>
            <person name="Wang X."/>
            <person name="Xiang C."/>
            <person name="Varshney R.K."/>
            <person name="Ding H."/>
            <person name="Gao S."/>
            <person name="Zong X."/>
        </authorList>
    </citation>
    <scope>NUCLEOTIDE SEQUENCE [LARGE SCALE GENOMIC DNA]</scope>
    <source>
        <strain evidence="11 12">cv. Zhongwan 6</strain>
    </source>
</reference>
<evidence type="ECO:0000256" key="1">
    <source>
        <dbReference type="ARBA" id="ARBA00004141"/>
    </source>
</evidence>
<dbReference type="AlphaFoldDB" id="A0A9D4XQJ0"/>
<dbReference type="Gene3D" id="3.10.680.10">
    <property type="entry name" value="Photosystem II CP47 reaction center protein"/>
    <property type="match status" value="2"/>
</dbReference>
<evidence type="ECO:0000256" key="4">
    <source>
        <dbReference type="ARBA" id="ARBA00022640"/>
    </source>
</evidence>
<dbReference type="Proteomes" id="UP001058974">
    <property type="component" value="Chromosome 3"/>
</dbReference>
<dbReference type="GO" id="GO:0016168">
    <property type="term" value="F:chlorophyll binding"/>
    <property type="evidence" value="ECO:0007669"/>
    <property type="project" value="UniProtKB-KW"/>
</dbReference>
<keyword evidence="12" id="KW-1185">Reference proteome</keyword>
<dbReference type="Gramene" id="Psat03G0047500-T1">
    <property type="protein sequence ID" value="KAI5424294.1"/>
    <property type="gene ID" value="KIW84_030475"/>
</dbReference>